<dbReference type="InterPro" id="IPR011990">
    <property type="entry name" value="TPR-like_helical_dom_sf"/>
</dbReference>
<dbReference type="PROSITE" id="PS50005">
    <property type="entry name" value="TPR"/>
    <property type="match status" value="1"/>
</dbReference>
<feature type="transmembrane region" description="Helical" evidence="2">
    <location>
        <begin position="184"/>
        <end position="202"/>
    </location>
</feature>
<feature type="repeat" description="TPR" evidence="1">
    <location>
        <begin position="573"/>
        <end position="606"/>
    </location>
</feature>
<feature type="transmembrane region" description="Helical" evidence="2">
    <location>
        <begin position="95"/>
        <end position="115"/>
    </location>
</feature>
<feature type="transmembrane region" description="Helical" evidence="2">
    <location>
        <begin position="214"/>
        <end position="232"/>
    </location>
</feature>
<keyword evidence="1" id="KW-0802">TPR repeat</keyword>
<dbReference type="Gene3D" id="1.25.40.10">
    <property type="entry name" value="Tetratricopeptide repeat domain"/>
    <property type="match status" value="1"/>
</dbReference>
<protein>
    <submittedName>
        <fullName evidence="3">TPR-repeat-containing protein</fullName>
    </submittedName>
</protein>
<evidence type="ECO:0000256" key="1">
    <source>
        <dbReference type="PROSITE-ProRule" id="PRU00339"/>
    </source>
</evidence>
<keyword evidence="2" id="KW-1133">Transmembrane helix</keyword>
<dbReference type="AlphaFoldDB" id="D9MP55"/>
<organism evidence="3">
    <name type="scientific">uncultured Nitrospirae bacterium MY3-11A</name>
    <dbReference type="NCBI Taxonomy" id="798579"/>
    <lineage>
        <taxon>Bacteria</taxon>
        <taxon>Pseudomonadati</taxon>
        <taxon>Nitrospirota</taxon>
        <taxon>environmental samples</taxon>
    </lineage>
</organism>
<feature type="transmembrane region" description="Helical" evidence="2">
    <location>
        <begin position="12"/>
        <end position="36"/>
    </location>
</feature>
<evidence type="ECO:0000313" key="3">
    <source>
        <dbReference type="EMBL" id="ADI87744.1"/>
    </source>
</evidence>
<keyword evidence="2" id="KW-0812">Transmembrane</keyword>
<dbReference type="InterPro" id="IPR019734">
    <property type="entry name" value="TPR_rpt"/>
</dbReference>
<proteinExistence type="predicted"/>
<feature type="transmembrane region" description="Helical" evidence="2">
    <location>
        <begin position="302"/>
        <end position="319"/>
    </location>
</feature>
<feature type="transmembrane region" description="Helical" evidence="2">
    <location>
        <begin position="121"/>
        <end position="139"/>
    </location>
</feature>
<dbReference type="SUPFAM" id="SSF48452">
    <property type="entry name" value="TPR-like"/>
    <property type="match status" value="1"/>
</dbReference>
<feature type="transmembrane region" description="Helical" evidence="2">
    <location>
        <begin position="274"/>
        <end position="295"/>
    </location>
</feature>
<dbReference type="EMBL" id="HM454282">
    <property type="protein sequence ID" value="ADI87744.1"/>
    <property type="molecule type" value="Genomic_DNA"/>
</dbReference>
<reference evidence="3" key="1">
    <citation type="journal article" date="2011" name="Appl. Environ. Microbiol.">
        <title>Metagenomic analysis reveals unexpected subgenomic diversity of magnetotactic bacteria within the phylum Nitrospirae.</title>
        <authorList>
            <person name="Lin W."/>
            <person name="Jogler C."/>
            <person name="Schuler D."/>
            <person name="Pan Y."/>
        </authorList>
    </citation>
    <scope>NUCLEOTIDE SEQUENCE</scope>
</reference>
<sequence length="696" mass="78787">MTINRIKTLSPDVVIMAYTAAFLLYVVFTLSSQPIVNGDTDLWYHLNGGRFIAAHGEIPDTSFFSFLTPPRHWVNYYWLFQMLCYKIYDTLGSAGLIALRSLLFILIIVTLWGLFRVRLGGVRPLFVLLFTIYIMLLLPRCLLNRPHVFSYLFITVFVYIYEIRPGWSYILGVIALLWVNLHGVEYPVMLLISGAYMAEVYVRRLRRKTPLTKEELIVLVSSAACIGAVYLTPHGAALLNVPFIDMRYASVYINELRTISAGDLLGFSLSYKGISYASIFNVTAVLTLICVITALRNKKLRLSHIVMLLGAIVILTKGARFRTEFALLVVPVIVNALPLINSAKSGTSGFPVALRYIAVAALLSLPFIHNTIKESPVRTRELPHGVVLFLKHVKHMPDNGTLMNHPNSGGYLQWELYPRYKIAMDMEVPFLFSDFDFYNLHMSYQDEVVFRKFTERYRPSYITVPIQYAAFKGIISKFPEYKPVFFDDTEVLYTRQPDVIKLYAIQTINPFAPEVSATASVNAELAELNKIASIDPHIDSVNRLIAQIKINSASYDEAAQFADRIISSSPDLPTGYYLKGDALIGKKSYSDALKYFTTALGYAPDAPLIYRKLSECRSKMRQDKEAYQALSKAVDIFSPQTSYSDLYMLGLLALTNGDRERAHMLFMSAYEKLPPLADNASVSEWEMKIKKMLSAY</sequence>
<name>D9MP55_9BACT</name>
<evidence type="ECO:0000256" key="2">
    <source>
        <dbReference type="SAM" id="Phobius"/>
    </source>
</evidence>
<keyword evidence="2" id="KW-0472">Membrane</keyword>
<gene>
    <name evidence="3" type="ORF">LW4_0090</name>
</gene>
<accession>D9MP55</accession>